<protein>
    <submittedName>
        <fullName evidence="1">Uncharacterized protein</fullName>
    </submittedName>
</protein>
<organism evidence="1 3">
    <name type="scientific">Rotaria sordida</name>
    <dbReference type="NCBI Taxonomy" id="392033"/>
    <lineage>
        <taxon>Eukaryota</taxon>
        <taxon>Metazoa</taxon>
        <taxon>Spiralia</taxon>
        <taxon>Gnathifera</taxon>
        <taxon>Rotifera</taxon>
        <taxon>Eurotatoria</taxon>
        <taxon>Bdelloidea</taxon>
        <taxon>Philodinida</taxon>
        <taxon>Philodinidae</taxon>
        <taxon>Rotaria</taxon>
    </lineage>
</organism>
<name>A0A815W5I1_9BILA</name>
<accession>A0A815W5I1</accession>
<evidence type="ECO:0000313" key="1">
    <source>
        <dbReference type="EMBL" id="CAF1539204.1"/>
    </source>
</evidence>
<dbReference type="AlphaFoldDB" id="A0A815W5I1"/>
<gene>
    <name evidence="2" type="ORF">JBS370_LOCUS41016</name>
    <name evidence="1" type="ORF">ZHD862_LOCUS39018</name>
</gene>
<comment type="caution">
    <text evidence="1">The sequence shown here is derived from an EMBL/GenBank/DDBJ whole genome shotgun (WGS) entry which is preliminary data.</text>
</comment>
<dbReference type="EMBL" id="CAJNOT010012900">
    <property type="protein sequence ID" value="CAF1539204.1"/>
    <property type="molecule type" value="Genomic_DNA"/>
</dbReference>
<dbReference type="Proteomes" id="UP000663864">
    <property type="component" value="Unassembled WGS sequence"/>
</dbReference>
<evidence type="ECO:0000313" key="2">
    <source>
        <dbReference type="EMBL" id="CAF4320855.1"/>
    </source>
</evidence>
<evidence type="ECO:0000313" key="3">
    <source>
        <dbReference type="Proteomes" id="UP000663864"/>
    </source>
</evidence>
<dbReference type="Proteomes" id="UP000663836">
    <property type="component" value="Unassembled WGS sequence"/>
</dbReference>
<reference evidence="1" key="1">
    <citation type="submission" date="2021-02" db="EMBL/GenBank/DDBJ databases">
        <authorList>
            <person name="Nowell W R."/>
        </authorList>
    </citation>
    <scope>NUCLEOTIDE SEQUENCE</scope>
</reference>
<sequence length="88" mass="10616">MTETHQSRLLNILLHLQSIQIKNDQQQQQMRYSQFHDMISILSTDIALLDIRVEQIQYEFYSQQQALQLHIYESLLLKNLIRKVVNYL</sequence>
<proteinExistence type="predicted"/>
<dbReference type="EMBL" id="CAJOBD010041477">
    <property type="protein sequence ID" value="CAF4320855.1"/>
    <property type="molecule type" value="Genomic_DNA"/>
</dbReference>